<comment type="caution">
    <text evidence="2">The sequence shown here is derived from an EMBL/GenBank/DDBJ whole genome shotgun (WGS) entry which is preliminary data.</text>
</comment>
<feature type="region of interest" description="Disordered" evidence="1">
    <location>
        <begin position="1"/>
        <end position="37"/>
    </location>
</feature>
<evidence type="ECO:0000256" key="1">
    <source>
        <dbReference type="SAM" id="MobiDB-lite"/>
    </source>
</evidence>
<name>A0AAD9UHT3_RIDPI</name>
<protein>
    <submittedName>
        <fullName evidence="2">Uncharacterized protein</fullName>
    </submittedName>
</protein>
<feature type="compositionally biased region" description="Polar residues" evidence="1">
    <location>
        <begin position="15"/>
        <end position="26"/>
    </location>
</feature>
<organism evidence="2 3">
    <name type="scientific">Ridgeia piscesae</name>
    <name type="common">Tubeworm</name>
    <dbReference type="NCBI Taxonomy" id="27915"/>
    <lineage>
        <taxon>Eukaryota</taxon>
        <taxon>Metazoa</taxon>
        <taxon>Spiralia</taxon>
        <taxon>Lophotrochozoa</taxon>
        <taxon>Annelida</taxon>
        <taxon>Polychaeta</taxon>
        <taxon>Sedentaria</taxon>
        <taxon>Canalipalpata</taxon>
        <taxon>Sabellida</taxon>
        <taxon>Siboglinidae</taxon>
        <taxon>Ridgeia</taxon>
    </lineage>
</organism>
<dbReference type="EMBL" id="JAODUO010000095">
    <property type="protein sequence ID" value="KAK2189866.1"/>
    <property type="molecule type" value="Genomic_DNA"/>
</dbReference>
<reference evidence="2" key="1">
    <citation type="journal article" date="2023" name="Mol. Biol. Evol.">
        <title>Third-Generation Sequencing Reveals the Adaptive Role of the Epigenome in Three Deep-Sea Polychaetes.</title>
        <authorList>
            <person name="Perez M."/>
            <person name="Aroh O."/>
            <person name="Sun Y."/>
            <person name="Lan Y."/>
            <person name="Juniper S.K."/>
            <person name="Young C.R."/>
            <person name="Angers B."/>
            <person name="Qian P.Y."/>
        </authorList>
    </citation>
    <scope>NUCLEOTIDE SEQUENCE</scope>
    <source>
        <strain evidence="2">R07B-5</strain>
    </source>
</reference>
<proteinExistence type="predicted"/>
<keyword evidence="3" id="KW-1185">Reference proteome</keyword>
<evidence type="ECO:0000313" key="3">
    <source>
        <dbReference type="Proteomes" id="UP001209878"/>
    </source>
</evidence>
<accession>A0AAD9UHT3</accession>
<evidence type="ECO:0000313" key="2">
    <source>
        <dbReference type="EMBL" id="KAK2189866.1"/>
    </source>
</evidence>
<dbReference type="SUPFAM" id="SSF55418">
    <property type="entry name" value="eIF4e-like"/>
    <property type="match status" value="1"/>
</dbReference>
<sequence length="105" mass="11563">MATPALVEDLKVNDKLQTPASPQLSRSTREKIEKTENAGVPLNTPWTFWLDKSVRGTSAAQYEATLRELYTVSTVQVRHRATQSYVDTVLSGVDIGHLIIGGHLS</sequence>
<dbReference type="AlphaFoldDB" id="A0AAD9UHT3"/>
<dbReference type="Gene3D" id="3.30.760.10">
    <property type="entry name" value="RNA Cap, Translation Initiation Factor Eif4e"/>
    <property type="match status" value="1"/>
</dbReference>
<gene>
    <name evidence="2" type="ORF">NP493_95g05000</name>
</gene>
<dbReference type="InterPro" id="IPR023398">
    <property type="entry name" value="TIF_eIF4e-like"/>
</dbReference>
<dbReference type="Proteomes" id="UP001209878">
    <property type="component" value="Unassembled WGS sequence"/>
</dbReference>
<feature type="compositionally biased region" description="Basic and acidic residues" evidence="1">
    <location>
        <begin position="27"/>
        <end position="36"/>
    </location>
</feature>